<organism evidence="1 2">
    <name type="scientific">Castilleja foliolosa</name>
    <dbReference type="NCBI Taxonomy" id="1961234"/>
    <lineage>
        <taxon>Eukaryota</taxon>
        <taxon>Viridiplantae</taxon>
        <taxon>Streptophyta</taxon>
        <taxon>Embryophyta</taxon>
        <taxon>Tracheophyta</taxon>
        <taxon>Spermatophyta</taxon>
        <taxon>Magnoliopsida</taxon>
        <taxon>eudicotyledons</taxon>
        <taxon>Gunneridae</taxon>
        <taxon>Pentapetalae</taxon>
        <taxon>asterids</taxon>
        <taxon>lamiids</taxon>
        <taxon>Lamiales</taxon>
        <taxon>Orobanchaceae</taxon>
        <taxon>Pedicularideae</taxon>
        <taxon>Castillejinae</taxon>
        <taxon>Castilleja</taxon>
    </lineage>
</organism>
<protein>
    <submittedName>
        <fullName evidence="1">Uncharacterized protein</fullName>
    </submittedName>
</protein>
<accession>A0ABD3C4A4</accession>
<dbReference type="Proteomes" id="UP001632038">
    <property type="component" value="Unassembled WGS sequence"/>
</dbReference>
<keyword evidence="2" id="KW-1185">Reference proteome</keyword>
<dbReference type="EMBL" id="JAVIJP010000054">
    <property type="protein sequence ID" value="KAL3624367.1"/>
    <property type="molecule type" value="Genomic_DNA"/>
</dbReference>
<evidence type="ECO:0000313" key="2">
    <source>
        <dbReference type="Proteomes" id="UP001632038"/>
    </source>
</evidence>
<sequence>MGHPNQLDAIQQQLIQINNRLNGIDNQLATINARAALGQAMRYNPERKTELSNAVDYERIPKLIPGHPNVELPHIQNMNMQAAYEIGDLPPPNLLPRNEAAYTALKSTHQNLSILRTTVRSIQWFYHDPKLGPMLNENATRDDCCNFLYTLEEYIKL</sequence>
<dbReference type="AlphaFoldDB" id="A0ABD3C4A4"/>
<reference evidence="2" key="1">
    <citation type="journal article" date="2024" name="IScience">
        <title>Strigolactones Initiate the Formation of Haustorium-like Structures in Castilleja.</title>
        <authorList>
            <person name="Buerger M."/>
            <person name="Peterson D."/>
            <person name="Chory J."/>
        </authorList>
    </citation>
    <scope>NUCLEOTIDE SEQUENCE [LARGE SCALE GENOMIC DNA]</scope>
</reference>
<evidence type="ECO:0000313" key="1">
    <source>
        <dbReference type="EMBL" id="KAL3624367.1"/>
    </source>
</evidence>
<name>A0ABD3C4A4_9LAMI</name>
<gene>
    <name evidence="1" type="ORF">CASFOL_033183</name>
</gene>
<comment type="caution">
    <text evidence="1">The sequence shown here is derived from an EMBL/GenBank/DDBJ whole genome shotgun (WGS) entry which is preliminary data.</text>
</comment>
<proteinExistence type="predicted"/>